<dbReference type="Proteomes" id="UP000255505">
    <property type="component" value="Plasmid III"/>
</dbReference>
<sequence>MAASNAIVTAPVDSSAKWPAARISLWPLLSPHGGTTWRTDCQHRPGPQASGPILARLIKGMQYVENGLANYEAASSKPSNAPSPSPYCRINNGS</sequence>
<feature type="region of interest" description="Disordered" evidence="1">
    <location>
        <begin position="73"/>
        <end position="94"/>
    </location>
</feature>
<evidence type="ECO:0000313" key="3">
    <source>
        <dbReference type="Proteomes" id="UP000255505"/>
    </source>
</evidence>
<dbReference type="EMBL" id="LT991978">
    <property type="protein sequence ID" value="SPK77733.1"/>
    <property type="molecule type" value="Genomic_DNA"/>
</dbReference>
<evidence type="ECO:0000256" key="1">
    <source>
        <dbReference type="SAM" id="MobiDB-lite"/>
    </source>
</evidence>
<accession>A0A375ISS4</accession>
<protein>
    <submittedName>
        <fullName evidence="2">Uncharacterized protein</fullName>
    </submittedName>
</protein>
<keyword evidence="2" id="KW-0614">Plasmid</keyword>
<evidence type="ECO:0000313" key="2">
    <source>
        <dbReference type="EMBL" id="SPK77733.1"/>
    </source>
</evidence>
<dbReference type="AlphaFoldDB" id="A0A375ISS4"/>
<proteinExistence type="predicted"/>
<name>A0A375ISS4_9BURK</name>
<feature type="compositionally biased region" description="Low complexity" evidence="1">
    <location>
        <begin position="73"/>
        <end position="82"/>
    </location>
</feature>
<reference evidence="2 3" key="1">
    <citation type="submission" date="2018-01" db="EMBL/GenBank/DDBJ databases">
        <authorList>
            <person name="Gaut B.S."/>
            <person name="Morton B.R."/>
            <person name="Clegg M.T."/>
            <person name="Duvall M.R."/>
        </authorList>
    </citation>
    <scope>NUCLEOTIDE SEQUENCE [LARGE SCALE GENOMIC DNA]</scope>
    <source>
        <strain evidence="2">Cupriavidus taiwanensis LMG 19425</strain>
        <plasmid evidence="3">Plasmid iii</plasmid>
    </source>
</reference>
<geneLocation type="plasmid" evidence="2">
    <name>III</name>
</geneLocation>
<gene>
    <name evidence="2" type="ORF">CT19425_P70073</name>
</gene>
<organism evidence="2 3">
    <name type="scientific">Cupriavidus taiwanensis</name>
    <dbReference type="NCBI Taxonomy" id="164546"/>
    <lineage>
        <taxon>Bacteria</taxon>
        <taxon>Pseudomonadati</taxon>
        <taxon>Pseudomonadota</taxon>
        <taxon>Betaproteobacteria</taxon>
        <taxon>Burkholderiales</taxon>
        <taxon>Burkholderiaceae</taxon>
        <taxon>Cupriavidus</taxon>
    </lineage>
</organism>